<gene>
    <name evidence="1" type="ORF">PILCRDRAFT_49335</name>
</gene>
<evidence type="ECO:0000313" key="2">
    <source>
        <dbReference type="Proteomes" id="UP000054166"/>
    </source>
</evidence>
<keyword evidence="2" id="KW-1185">Reference proteome</keyword>
<dbReference type="Proteomes" id="UP000054166">
    <property type="component" value="Unassembled WGS sequence"/>
</dbReference>
<feature type="non-terminal residue" evidence="1">
    <location>
        <position position="1"/>
    </location>
</feature>
<proteinExistence type="predicted"/>
<dbReference type="EMBL" id="KN833114">
    <property type="protein sequence ID" value="KIM72660.1"/>
    <property type="molecule type" value="Genomic_DNA"/>
</dbReference>
<feature type="non-terminal residue" evidence="1">
    <location>
        <position position="57"/>
    </location>
</feature>
<protein>
    <submittedName>
        <fullName evidence="1">Uncharacterized protein</fullName>
    </submittedName>
</protein>
<reference evidence="2" key="2">
    <citation type="submission" date="2015-01" db="EMBL/GenBank/DDBJ databases">
        <title>Evolutionary Origins and Diversification of the Mycorrhizal Mutualists.</title>
        <authorList>
            <consortium name="DOE Joint Genome Institute"/>
            <consortium name="Mycorrhizal Genomics Consortium"/>
            <person name="Kohler A."/>
            <person name="Kuo A."/>
            <person name="Nagy L.G."/>
            <person name="Floudas D."/>
            <person name="Copeland A."/>
            <person name="Barry K.W."/>
            <person name="Cichocki N."/>
            <person name="Veneault-Fourrey C."/>
            <person name="LaButti K."/>
            <person name="Lindquist E.A."/>
            <person name="Lipzen A."/>
            <person name="Lundell T."/>
            <person name="Morin E."/>
            <person name="Murat C."/>
            <person name="Riley R."/>
            <person name="Ohm R."/>
            <person name="Sun H."/>
            <person name="Tunlid A."/>
            <person name="Henrissat B."/>
            <person name="Grigoriev I.V."/>
            <person name="Hibbett D.S."/>
            <person name="Martin F."/>
        </authorList>
    </citation>
    <scope>NUCLEOTIDE SEQUENCE [LARGE SCALE GENOMIC DNA]</scope>
    <source>
        <strain evidence="2">F 1598</strain>
    </source>
</reference>
<dbReference type="AlphaFoldDB" id="A0A0C3EJ78"/>
<sequence>AILSIEADKQVLRDIKLGYEQDSFCKRLPDSGMKGVTNSNGLWYISSRLVIPHVGNI</sequence>
<name>A0A0C3EJ78_PILCF</name>
<dbReference type="OrthoDB" id="3268967at2759"/>
<organism evidence="1 2">
    <name type="scientific">Piloderma croceum (strain F 1598)</name>
    <dbReference type="NCBI Taxonomy" id="765440"/>
    <lineage>
        <taxon>Eukaryota</taxon>
        <taxon>Fungi</taxon>
        <taxon>Dikarya</taxon>
        <taxon>Basidiomycota</taxon>
        <taxon>Agaricomycotina</taxon>
        <taxon>Agaricomycetes</taxon>
        <taxon>Agaricomycetidae</taxon>
        <taxon>Atheliales</taxon>
        <taxon>Atheliaceae</taxon>
        <taxon>Piloderma</taxon>
    </lineage>
</organism>
<reference evidence="1 2" key="1">
    <citation type="submission" date="2014-04" db="EMBL/GenBank/DDBJ databases">
        <authorList>
            <consortium name="DOE Joint Genome Institute"/>
            <person name="Kuo A."/>
            <person name="Tarkka M."/>
            <person name="Buscot F."/>
            <person name="Kohler A."/>
            <person name="Nagy L.G."/>
            <person name="Floudas D."/>
            <person name="Copeland A."/>
            <person name="Barry K.W."/>
            <person name="Cichocki N."/>
            <person name="Veneault-Fourrey C."/>
            <person name="LaButti K."/>
            <person name="Lindquist E.A."/>
            <person name="Lipzen A."/>
            <person name="Lundell T."/>
            <person name="Morin E."/>
            <person name="Murat C."/>
            <person name="Sun H."/>
            <person name="Tunlid A."/>
            <person name="Henrissat B."/>
            <person name="Grigoriev I.V."/>
            <person name="Hibbett D.S."/>
            <person name="Martin F."/>
            <person name="Nordberg H.P."/>
            <person name="Cantor M.N."/>
            <person name="Hua S.X."/>
        </authorList>
    </citation>
    <scope>NUCLEOTIDE SEQUENCE [LARGE SCALE GENOMIC DNA]</scope>
    <source>
        <strain evidence="1 2">F 1598</strain>
    </source>
</reference>
<accession>A0A0C3EJ78</accession>
<evidence type="ECO:0000313" key="1">
    <source>
        <dbReference type="EMBL" id="KIM72660.1"/>
    </source>
</evidence>
<dbReference type="InParanoid" id="A0A0C3EJ78"/>
<dbReference type="HOGENOM" id="CLU_3002135_0_0_1"/>